<keyword evidence="4 6" id="KW-0689">Ribosomal protein</keyword>
<evidence type="ECO:0000256" key="4">
    <source>
        <dbReference type="ARBA" id="ARBA00022980"/>
    </source>
</evidence>
<dbReference type="EMBL" id="MW309501">
    <property type="protein sequence ID" value="QSD57031.1"/>
    <property type="molecule type" value="Genomic_DNA"/>
</dbReference>
<organism evidence="8">
    <name type="scientific">Chondria tumulosa</name>
    <dbReference type="NCBI Taxonomy" id="2740715"/>
    <lineage>
        <taxon>Eukaryota</taxon>
        <taxon>Rhodophyta</taxon>
        <taxon>Florideophyceae</taxon>
        <taxon>Rhodymeniophycidae</taxon>
        <taxon>Ceramiales</taxon>
        <taxon>Rhodomelaceae</taxon>
        <taxon>Chondrieae</taxon>
        <taxon>Chondria</taxon>
    </lineage>
</organism>
<dbReference type="GO" id="GO:0019843">
    <property type="term" value="F:rRNA binding"/>
    <property type="evidence" value="ECO:0007669"/>
    <property type="project" value="UniProtKB-UniRule"/>
</dbReference>
<dbReference type="InterPro" id="IPR018258">
    <property type="entry name" value="Ribosomal_bL21_CS"/>
</dbReference>
<evidence type="ECO:0000256" key="3">
    <source>
        <dbReference type="ARBA" id="ARBA00022884"/>
    </source>
</evidence>
<dbReference type="PANTHER" id="PTHR21349">
    <property type="entry name" value="50S RIBOSOMAL PROTEIN L21"/>
    <property type="match status" value="1"/>
</dbReference>
<name>A0A896SU20_9FLOR</name>
<dbReference type="NCBIfam" id="TIGR00061">
    <property type="entry name" value="L21"/>
    <property type="match status" value="1"/>
</dbReference>
<evidence type="ECO:0000256" key="1">
    <source>
        <dbReference type="ARBA" id="ARBA00008563"/>
    </source>
</evidence>
<dbReference type="PROSITE" id="PS01169">
    <property type="entry name" value="RIBOSOMAL_L21"/>
    <property type="match status" value="1"/>
</dbReference>
<evidence type="ECO:0000256" key="5">
    <source>
        <dbReference type="ARBA" id="ARBA00023274"/>
    </source>
</evidence>
<dbReference type="AlphaFoldDB" id="A0A896SU20"/>
<comment type="subcellular location">
    <subcellularLocation>
        <location evidence="6">Plastid</location>
        <location evidence="6">Chloroplast</location>
    </subcellularLocation>
</comment>
<dbReference type="SUPFAM" id="SSF141091">
    <property type="entry name" value="L21p-like"/>
    <property type="match status" value="1"/>
</dbReference>
<keyword evidence="8" id="KW-0934">Plastid</keyword>
<comment type="function">
    <text evidence="6 7">This protein binds to 23S rRNA.</text>
</comment>
<evidence type="ECO:0000256" key="2">
    <source>
        <dbReference type="ARBA" id="ARBA00022730"/>
    </source>
</evidence>
<dbReference type="InterPro" id="IPR001787">
    <property type="entry name" value="Ribosomal_bL21"/>
</dbReference>
<keyword evidence="2 6" id="KW-0699">rRNA-binding</keyword>
<proteinExistence type="inferred from homology"/>
<geneLocation type="chloroplast" evidence="8"/>
<gene>
    <name evidence="6 8" type="primary">rpl21</name>
</gene>
<dbReference type="GO" id="GO:0005840">
    <property type="term" value="C:ribosome"/>
    <property type="evidence" value="ECO:0007669"/>
    <property type="project" value="UniProtKB-KW"/>
</dbReference>
<keyword evidence="8" id="KW-0150">Chloroplast</keyword>
<dbReference type="RefSeq" id="YP_010170890.1">
    <property type="nucleotide sequence ID" value="NC_057618.1"/>
</dbReference>
<evidence type="ECO:0000256" key="6">
    <source>
        <dbReference type="HAMAP-Rule" id="MF_01363"/>
    </source>
</evidence>
<sequence length="105" mass="12062">MVYAIVEIGSGQIIVEPGKFYDINYVYANPGDIITLNRVLLLSNNNKFNVGYPCLVNATVNAKVLRHLKSKKLTVFKTKPKKNVRVKKGHRQKLTRILIKDFRYN</sequence>
<keyword evidence="3 6" id="KW-0694">RNA-binding</keyword>
<dbReference type="Pfam" id="PF00829">
    <property type="entry name" value="Ribosomal_L21p"/>
    <property type="match status" value="1"/>
</dbReference>
<evidence type="ECO:0000313" key="8">
    <source>
        <dbReference type="EMBL" id="QSD57031.1"/>
    </source>
</evidence>
<reference evidence="8" key="1">
    <citation type="submission" date="2020-11" db="EMBL/GenBank/DDBJ databases">
        <authorList>
            <person name="Paiano M.O."/>
        </authorList>
    </citation>
    <scope>NUCLEOTIDE SEQUENCE</scope>
</reference>
<comment type="similarity">
    <text evidence="1 6 7">Belongs to the bacterial ribosomal protein bL21 family.</text>
</comment>
<dbReference type="PANTHER" id="PTHR21349:SF0">
    <property type="entry name" value="LARGE RIBOSOMAL SUBUNIT PROTEIN BL21M"/>
    <property type="match status" value="1"/>
</dbReference>
<protein>
    <recommendedName>
        <fullName evidence="6">Large ribosomal subunit protein bL21c</fullName>
    </recommendedName>
</protein>
<dbReference type="GO" id="GO:0003735">
    <property type="term" value="F:structural constituent of ribosome"/>
    <property type="evidence" value="ECO:0007669"/>
    <property type="project" value="InterPro"/>
</dbReference>
<dbReference type="InterPro" id="IPR028909">
    <property type="entry name" value="bL21-like"/>
</dbReference>
<dbReference type="GO" id="GO:0009507">
    <property type="term" value="C:chloroplast"/>
    <property type="evidence" value="ECO:0007669"/>
    <property type="project" value="UniProtKB-SubCell"/>
</dbReference>
<keyword evidence="5 6" id="KW-0687">Ribonucleoprotein</keyword>
<dbReference type="GeneID" id="67279386"/>
<dbReference type="GO" id="GO:0006412">
    <property type="term" value="P:translation"/>
    <property type="evidence" value="ECO:0007669"/>
    <property type="project" value="UniProtKB-UniRule"/>
</dbReference>
<dbReference type="InterPro" id="IPR036164">
    <property type="entry name" value="bL21-like_sf"/>
</dbReference>
<dbReference type="HAMAP" id="MF_01363">
    <property type="entry name" value="Ribosomal_bL21"/>
    <property type="match status" value="1"/>
</dbReference>
<comment type="subunit">
    <text evidence="6 7">Part of the 50S ribosomal subunit.</text>
</comment>
<evidence type="ECO:0000256" key="7">
    <source>
        <dbReference type="RuleBase" id="RU000563"/>
    </source>
</evidence>
<dbReference type="GO" id="GO:1990904">
    <property type="term" value="C:ribonucleoprotein complex"/>
    <property type="evidence" value="ECO:0007669"/>
    <property type="project" value="UniProtKB-KW"/>
</dbReference>
<accession>A0A896SU20</accession>